<dbReference type="AlphaFoldDB" id="A0A0E2EJ97"/>
<comment type="caution">
    <text evidence="5">The sequence shown here is derived from an EMBL/GenBank/DDBJ whole genome shotgun (WGS) entry which is preliminary data.</text>
</comment>
<keyword evidence="2" id="KW-0479">Metal-binding</keyword>
<evidence type="ECO:0000313" key="5">
    <source>
        <dbReference type="EMBL" id="EMB35048.1"/>
    </source>
</evidence>
<accession>A0A0E2EJ97</accession>
<reference evidence="5" key="1">
    <citation type="submission" date="2012-01" db="EMBL/GenBank/DDBJ databases">
        <title>The Genome Sequence of Treponema denticola H-22.</title>
        <authorList>
            <consortium name="The Broad Institute Genome Sequencing Platform"/>
            <person name="Earl A."/>
            <person name="Ward D."/>
            <person name="Feldgarden M."/>
            <person name="Gevers D."/>
            <person name="Blanton J.M."/>
            <person name="Fenno C.J."/>
            <person name="Baranova O.V."/>
            <person name="Mathney J."/>
            <person name="Dewhirst F.E."/>
            <person name="Izard J."/>
            <person name="Young S.K."/>
            <person name="Zeng Q."/>
            <person name="Gargeya S."/>
            <person name="Fitzgerald M."/>
            <person name="Haas B."/>
            <person name="Abouelleil A."/>
            <person name="Alvarado L."/>
            <person name="Arachchi H.M."/>
            <person name="Berlin A."/>
            <person name="Chapman S.B."/>
            <person name="Gearin G."/>
            <person name="Goldberg J."/>
            <person name="Griggs A."/>
            <person name="Gujja S."/>
            <person name="Hansen M."/>
            <person name="Heiman D."/>
            <person name="Howarth C."/>
            <person name="Larimer J."/>
            <person name="Lui A."/>
            <person name="MacDonald P.J.P."/>
            <person name="McCowen C."/>
            <person name="Montmayeur A."/>
            <person name="Murphy C."/>
            <person name="Neiman D."/>
            <person name="Pearson M."/>
            <person name="Priest M."/>
            <person name="Roberts A."/>
            <person name="Saif S."/>
            <person name="Shea T."/>
            <person name="Sisk P."/>
            <person name="Stolte C."/>
            <person name="Sykes S."/>
            <person name="Wortman J."/>
            <person name="Nusbaum C."/>
            <person name="Birren B."/>
        </authorList>
    </citation>
    <scope>NUCLEOTIDE SEQUENCE [LARGE SCALE GENOMIC DNA]</scope>
    <source>
        <strain evidence="5">H-22</strain>
    </source>
</reference>
<keyword evidence="4" id="KW-0472">Membrane</keyword>
<evidence type="ECO:0000256" key="4">
    <source>
        <dbReference type="SAM" id="Phobius"/>
    </source>
</evidence>
<dbReference type="GO" id="GO:0005737">
    <property type="term" value="C:cytoplasm"/>
    <property type="evidence" value="ECO:0007669"/>
    <property type="project" value="TreeGrafter"/>
</dbReference>
<feature type="transmembrane region" description="Helical" evidence="4">
    <location>
        <begin position="347"/>
        <end position="370"/>
    </location>
</feature>
<keyword evidence="3" id="KW-0378">Hydrolase</keyword>
<dbReference type="RefSeq" id="WP_002683674.1">
    <property type="nucleotide sequence ID" value="NZ_CM001795.1"/>
</dbReference>
<comment type="function">
    <text evidence="1">Catalyzes the reversible cyclization of carbamoyl aspartate to dihydroorotate.</text>
</comment>
<name>A0A0E2EJ97_TREDN</name>
<dbReference type="HOGENOM" id="CLU_015572_1_1_12"/>
<dbReference type="SUPFAM" id="SSF51556">
    <property type="entry name" value="Metallo-dependent hydrolases"/>
    <property type="match status" value="1"/>
</dbReference>
<dbReference type="GO" id="GO:0046872">
    <property type="term" value="F:metal ion binding"/>
    <property type="evidence" value="ECO:0007669"/>
    <property type="project" value="UniProtKB-KW"/>
</dbReference>
<dbReference type="GO" id="GO:0006145">
    <property type="term" value="P:purine nucleobase catabolic process"/>
    <property type="evidence" value="ECO:0007669"/>
    <property type="project" value="TreeGrafter"/>
</dbReference>
<dbReference type="InterPro" id="IPR032466">
    <property type="entry name" value="Metal_Hydrolase"/>
</dbReference>
<dbReference type="PROSITE" id="PS00482">
    <property type="entry name" value="DIHYDROOROTASE_1"/>
    <property type="match status" value="1"/>
</dbReference>
<dbReference type="EMBL" id="AGDV01000006">
    <property type="protein sequence ID" value="EMB35048.1"/>
    <property type="molecule type" value="Genomic_DNA"/>
</dbReference>
<dbReference type="PATRIC" id="fig|999432.5.peg.846"/>
<evidence type="ECO:0000256" key="3">
    <source>
        <dbReference type="ARBA" id="ARBA00022801"/>
    </source>
</evidence>
<protein>
    <submittedName>
        <fullName evidence="5">Dihydroorotase, multifunctional complex type</fullName>
    </submittedName>
</protein>
<dbReference type="InterPro" id="IPR050138">
    <property type="entry name" value="DHOase/Allantoinase_Hydrolase"/>
</dbReference>
<keyword evidence="4" id="KW-0812">Transmembrane</keyword>
<dbReference type="GO" id="GO:0004038">
    <property type="term" value="F:allantoinase activity"/>
    <property type="evidence" value="ECO:0007669"/>
    <property type="project" value="TreeGrafter"/>
</dbReference>
<dbReference type="PANTHER" id="PTHR43668:SF2">
    <property type="entry name" value="ALLANTOINASE"/>
    <property type="match status" value="1"/>
</dbReference>
<gene>
    <name evidence="5" type="ORF">HMPREF9726_00814</name>
</gene>
<evidence type="ECO:0000256" key="2">
    <source>
        <dbReference type="ARBA" id="ARBA00022723"/>
    </source>
</evidence>
<organism evidence="5">
    <name type="scientific">Treponema denticola H-22</name>
    <dbReference type="NCBI Taxonomy" id="999432"/>
    <lineage>
        <taxon>Bacteria</taxon>
        <taxon>Pseudomonadati</taxon>
        <taxon>Spirochaetota</taxon>
        <taxon>Spirochaetia</taxon>
        <taxon>Spirochaetales</taxon>
        <taxon>Treponemataceae</taxon>
        <taxon>Treponema</taxon>
    </lineage>
</organism>
<dbReference type="InterPro" id="IPR002195">
    <property type="entry name" value="Dihydroorotase_CS"/>
</dbReference>
<dbReference type="Proteomes" id="UP000011705">
    <property type="component" value="Chromosome"/>
</dbReference>
<dbReference type="Gene3D" id="3.20.20.140">
    <property type="entry name" value="Metal-dependent hydrolases"/>
    <property type="match status" value="1"/>
</dbReference>
<sequence length="371" mass="41020">MIDSHVHLRDGLLSDKETIAHALALACPAGFTAFFDMPNTNPPLTNAEAVLERFALAEKSIKQAGVSAFYGIYGGLTSDIAQIEKMVLFYKKYFPKIVGFKMFAGHSTGNMGIVEKEDQRKVYAALKKFDYRGILAVHCEKESLMNNSIFDIENPITHSLARPPIAETESIKDQIELMQSEDFKGHLHVCHISTKEGIRLVAEAKKSGLSISCGATAHHALLNIDSYKKSGIFVKMNPPLREKEEQEAVFNALISGGIDWIESDHAPHTYEDKKKGASGIPGFAGSLILLKELRKAGCSEKRLDELCGKAVNRVFKLNLSYKVPSNTEIDASLPSLRSGYPFDAFEFFGISKFSFLNFIVTLTICTIAYIL</sequence>
<proteinExistence type="predicted"/>
<keyword evidence="4" id="KW-1133">Transmembrane helix</keyword>
<dbReference type="PANTHER" id="PTHR43668">
    <property type="entry name" value="ALLANTOINASE"/>
    <property type="match status" value="1"/>
</dbReference>
<evidence type="ECO:0000256" key="1">
    <source>
        <dbReference type="ARBA" id="ARBA00002368"/>
    </source>
</evidence>